<keyword evidence="2" id="KW-1185">Reference proteome</keyword>
<organism evidence="1 2">
    <name type="scientific">Forsythia ovata</name>
    <dbReference type="NCBI Taxonomy" id="205694"/>
    <lineage>
        <taxon>Eukaryota</taxon>
        <taxon>Viridiplantae</taxon>
        <taxon>Streptophyta</taxon>
        <taxon>Embryophyta</taxon>
        <taxon>Tracheophyta</taxon>
        <taxon>Spermatophyta</taxon>
        <taxon>Magnoliopsida</taxon>
        <taxon>eudicotyledons</taxon>
        <taxon>Gunneridae</taxon>
        <taxon>Pentapetalae</taxon>
        <taxon>asterids</taxon>
        <taxon>lamiids</taxon>
        <taxon>Lamiales</taxon>
        <taxon>Oleaceae</taxon>
        <taxon>Forsythieae</taxon>
        <taxon>Forsythia</taxon>
    </lineage>
</organism>
<dbReference type="Proteomes" id="UP001604277">
    <property type="component" value="Unassembled WGS sequence"/>
</dbReference>
<dbReference type="PANTHER" id="PTHR46371">
    <property type="entry name" value="OS04G0464100 PROTEIN"/>
    <property type="match status" value="1"/>
</dbReference>
<accession>A0ABD1S7L8</accession>
<proteinExistence type="predicted"/>
<dbReference type="AlphaFoldDB" id="A0ABD1S7L8"/>
<comment type="caution">
    <text evidence="1">The sequence shown here is derived from an EMBL/GenBank/DDBJ whole genome shotgun (WGS) entry which is preliminary data.</text>
</comment>
<evidence type="ECO:0000313" key="1">
    <source>
        <dbReference type="EMBL" id="KAL2496650.1"/>
    </source>
</evidence>
<protein>
    <submittedName>
        <fullName evidence="1">Heavy metal-associated isoprenylated plant protein 41-like</fullName>
    </submittedName>
</protein>
<gene>
    <name evidence="1" type="ORF">Fot_40407</name>
</gene>
<evidence type="ECO:0000313" key="2">
    <source>
        <dbReference type="Proteomes" id="UP001604277"/>
    </source>
</evidence>
<dbReference type="InterPro" id="IPR044296">
    <property type="entry name" value="HIPP46"/>
</dbReference>
<dbReference type="Gene3D" id="3.30.70.100">
    <property type="match status" value="1"/>
</dbReference>
<dbReference type="EMBL" id="JBFOLJ010000011">
    <property type="protein sequence ID" value="KAL2496650.1"/>
    <property type="molecule type" value="Genomic_DNA"/>
</dbReference>
<sequence>MKEKAVIKVHMNGPKCRPKILKFLIHVLKLMVPYELREKFVNKSTSKRRIKAMEIAATSPGVISVAIDGEDKNQLVVTGEGFDAVNLATVLKKNVGLAQVISFGPDKKE</sequence>
<name>A0ABD1S7L8_9LAMI</name>
<reference evidence="2" key="1">
    <citation type="submission" date="2024-07" db="EMBL/GenBank/DDBJ databases">
        <title>Two chromosome-level genome assemblies of Korean endemic species Abeliophyllum distichum and Forsythia ovata (Oleaceae).</title>
        <authorList>
            <person name="Jang H."/>
        </authorList>
    </citation>
    <scope>NUCLEOTIDE SEQUENCE [LARGE SCALE GENOMIC DNA]</scope>
</reference>